<feature type="signal peptide" evidence="6">
    <location>
        <begin position="1"/>
        <end position="26"/>
    </location>
</feature>
<keyword evidence="3" id="KW-0813">Transport</keyword>
<reference evidence="8" key="1">
    <citation type="submission" date="2021-11" db="EMBL/GenBank/DDBJ databases">
        <title>Halomonas sp., isolated from a coastal aquaculture zone in Dongshan Bay.</title>
        <authorList>
            <person name="Lin W."/>
        </authorList>
    </citation>
    <scope>NUCLEOTIDE SEQUENCE</scope>
    <source>
        <strain evidence="8">Yzlin-01</strain>
    </source>
</reference>
<dbReference type="InterPro" id="IPR051313">
    <property type="entry name" value="Bact_iron-sidero_bind"/>
</dbReference>
<evidence type="ECO:0000313" key="9">
    <source>
        <dbReference type="Proteomes" id="UP001165542"/>
    </source>
</evidence>
<feature type="chain" id="PRO_5047097170" evidence="6">
    <location>
        <begin position="27"/>
        <end position="310"/>
    </location>
</feature>
<accession>A0ABT2ED63</accession>
<protein>
    <submittedName>
        <fullName evidence="8">ABC transporter substrate-binding protein</fullName>
    </submittedName>
</protein>
<dbReference type="PROSITE" id="PS50983">
    <property type="entry name" value="FE_B12_PBP"/>
    <property type="match status" value="1"/>
</dbReference>
<comment type="subcellular location">
    <subcellularLocation>
        <location evidence="1">Cell envelope</location>
    </subcellularLocation>
</comment>
<sequence length="310" mass="33765">MHLKHLAVRATAVVFMLWLSVANAHASTAAPAIATLDWTLAETLIALGAPPAGLAQIPHYQKWVGAEHIPTATRDIGLRAQPNRELLGHLAPDAILLSPLYLRMSDTLASIAPVTALATYDGDTLSLWARLTRTTQELAELIDAPQAGEALIDQTETQLSALRATLAEDTVPLELLVVQFIDDRHLRIFGHDSLFDEVLTRLGLENAWTGATNQWGFSTIELAELLHYEAATLVVVEPVPDDTQRSLAGNALWQHLPTVRAGEVIVLPAVWSFGGFPSAQRFAELLSGALHERSREGDRNNLASHPFSRD</sequence>
<evidence type="ECO:0000256" key="3">
    <source>
        <dbReference type="ARBA" id="ARBA00022448"/>
    </source>
</evidence>
<feature type="domain" description="Fe/B12 periplasmic-binding" evidence="7">
    <location>
        <begin position="32"/>
        <end position="294"/>
    </location>
</feature>
<keyword evidence="4" id="KW-0408">Iron</keyword>
<keyword evidence="4" id="KW-0410">Iron transport</keyword>
<evidence type="ECO:0000256" key="2">
    <source>
        <dbReference type="ARBA" id="ARBA00008814"/>
    </source>
</evidence>
<organism evidence="8 9">
    <name type="scientific">Halomonas dongshanensis</name>
    <dbReference type="NCBI Taxonomy" id="2890835"/>
    <lineage>
        <taxon>Bacteria</taxon>
        <taxon>Pseudomonadati</taxon>
        <taxon>Pseudomonadota</taxon>
        <taxon>Gammaproteobacteria</taxon>
        <taxon>Oceanospirillales</taxon>
        <taxon>Halomonadaceae</taxon>
        <taxon>Halomonas</taxon>
    </lineage>
</organism>
<proteinExistence type="inferred from homology"/>
<dbReference type="Pfam" id="PF01497">
    <property type="entry name" value="Peripla_BP_2"/>
    <property type="match status" value="1"/>
</dbReference>
<dbReference type="Proteomes" id="UP001165542">
    <property type="component" value="Unassembled WGS sequence"/>
</dbReference>
<dbReference type="SUPFAM" id="SSF53807">
    <property type="entry name" value="Helical backbone' metal receptor"/>
    <property type="match status" value="1"/>
</dbReference>
<dbReference type="Gene3D" id="3.40.50.1980">
    <property type="entry name" value="Nitrogenase molybdenum iron protein domain"/>
    <property type="match status" value="2"/>
</dbReference>
<dbReference type="EMBL" id="JAJISC010000002">
    <property type="protein sequence ID" value="MCS2608587.1"/>
    <property type="molecule type" value="Genomic_DNA"/>
</dbReference>
<dbReference type="PANTHER" id="PTHR30532:SF1">
    <property type="entry name" value="IRON(3+)-HYDROXAMATE-BINDING PROTEIN FHUD"/>
    <property type="match status" value="1"/>
</dbReference>
<name>A0ABT2ED63_9GAMM</name>
<dbReference type="CDD" id="cd01146">
    <property type="entry name" value="FhuD"/>
    <property type="match status" value="1"/>
</dbReference>
<evidence type="ECO:0000256" key="6">
    <source>
        <dbReference type="SAM" id="SignalP"/>
    </source>
</evidence>
<dbReference type="InterPro" id="IPR002491">
    <property type="entry name" value="ABC_transptr_periplasmic_BD"/>
</dbReference>
<keyword evidence="5 6" id="KW-0732">Signal</keyword>
<comment type="similarity">
    <text evidence="2">Belongs to the bacterial solute-binding protein 8 family.</text>
</comment>
<dbReference type="PRINTS" id="PR01715">
    <property type="entry name" value="FERRIBNDNGPP"/>
</dbReference>
<gene>
    <name evidence="8" type="ORF">LLY24_04535</name>
</gene>
<dbReference type="PANTHER" id="PTHR30532">
    <property type="entry name" value="IRON III DICITRATE-BINDING PERIPLASMIC PROTEIN"/>
    <property type="match status" value="1"/>
</dbReference>
<keyword evidence="4" id="KW-0406">Ion transport</keyword>
<evidence type="ECO:0000256" key="1">
    <source>
        <dbReference type="ARBA" id="ARBA00004196"/>
    </source>
</evidence>
<evidence type="ECO:0000259" key="7">
    <source>
        <dbReference type="PROSITE" id="PS50983"/>
    </source>
</evidence>
<evidence type="ECO:0000256" key="4">
    <source>
        <dbReference type="ARBA" id="ARBA00022496"/>
    </source>
</evidence>
<evidence type="ECO:0000256" key="5">
    <source>
        <dbReference type="ARBA" id="ARBA00022729"/>
    </source>
</evidence>
<evidence type="ECO:0000313" key="8">
    <source>
        <dbReference type="EMBL" id="MCS2608587.1"/>
    </source>
</evidence>
<keyword evidence="9" id="KW-1185">Reference proteome</keyword>
<comment type="caution">
    <text evidence="8">The sequence shown here is derived from an EMBL/GenBank/DDBJ whole genome shotgun (WGS) entry which is preliminary data.</text>
</comment>
<dbReference type="RefSeq" id="WP_259035097.1">
    <property type="nucleotide sequence ID" value="NZ_JAJISC010000002.1"/>
</dbReference>